<protein>
    <submittedName>
        <fullName evidence="6">Sarcoglycan alpha</fullName>
    </submittedName>
</protein>
<keyword evidence="2" id="KW-1133">Transmembrane helix</keyword>
<dbReference type="InterPro" id="IPR008908">
    <property type="entry name" value="Sarcoglycan_alpha/epsilon"/>
</dbReference>
<feature type="chain" id="PRO_5017434999" evidence="3">
    <location>
        <begin position="16"/>
        <end position="362"/>
    </location>
</feature>
<feature type="region of interest" description="Disordered" evidence="1">
    <location>
        <begin position="332"/>
        <end position="362"/>
    </location>
</feature>
<dbReference type="GO" id="GO:0016012">
    <property type="term" value="C:sarcoglycan complex"/>
    <property type="evidence" value="ECO:0007669"/>
    <property type="project" value="InterPro"/>
</dbReference>
<dbReference type="Proteomes" id="UP000261500">
    <property type="component" value="Unplaced"/>
</dbReference>
<dbReference type="InterPro" id="IPR048346">
    <property type="entry name" value="Sarcoglycan_N"/>
</dbReference>
<evidence type="ECO:0000259" key="4">
    <source>
        <dbReference type="Pfam" id="PF05510"/>
    </source>
</evidence>
<feature type="compositionally biased region" description="Polar residues" evidence="1">
    <location>
        <begin position="349"/>
        <end position="362"/>
    </location>
</feature>
<accession>A0A3B3UXJ6</accession>
<dbReference type="PANTHER" id="PTHR10132:SF16">
    <property type="entry name" value="ALPHA-SARCOGLYCAN"/>
    <property type="match status" value="1"/>
</dbReference>
<name>A0A3B3UXJ6_9TELE</name>
<keyword evidence="3" id="KW-0732">Signal</keyword>
<feature type="domain" description="Sarcoglycan alpha/epsilon N-terminal" evidence="4">
    <location>
        <begin position="29"/>
        <end position="100"/>
    </location>
</feature>
<proteinExistence type="predicted"/>
<dbReference type="InterPro" id="IPR048347">
    <property type="entry name" value="Sarcoglycan_C"/>
</dbReference>
<evidence type="ECO:0000256" key="1">
    <source>
        <dbReference type="SAM" id="MobiDB-lite"/>
    </source>
</evidence>
<sequence length="362" mass="41407">MSFFFFFFYFHSVFAATLCEISAEIKFTIAVGRLFTYEVMRENFQSDFDSYSQKLYTGVLHNDPMIFKCNQQGYPDLPEWLRFIQRRPSENGFLYGTPTTPGKTFIEISLTEKMLPYQAEFFIELREVEKVLPSSVQSEIKQDLQKLWDNEALEIVNITNALDRGGRVPLPLAGHYEGVYVKVGSKKYFSRCLQRVMTPQYQRQCAGGDKVKVPGECHFCKIPSNCITWCKTKLFDRTKMEPAPPAPTMGSGILEDEGYFDPPESPPSRDYFPDYIVTVIVPLIIAVLLCLLLAYIMYGRREGVIQLYHQQTIHGNTEELRSMASQRAVPPPLSTLPMFNSRTGERASPLQSDSIPLIMAQQ</sequence>
<organism evidence="6 7">
    <name type="scientific">Poecilia latipinna</name>
    <name type="common">sailfin molly</name>
    <dbReference type="NCBI Taxonomy" id="48699"/>
    <lineage>
        <taxon>Eukaryota</taxon>
        <taxon>Metazoa</taxon>
        <taxon>Chordata</taxon>
        <taxon>Craniata</taxon>
        <taxon>Vertebrata</taxon>
        <taxon>Euteleostomi</taxon>
        <taxon>Actinopterygii</taxon>
        <taxon>Neopterygii</taxon>
        <taxon>Teleostei</taxon>
        <taxon>Neoteleostei</taxon>
        <taxon>Acanthomorphata</taxon>
        <taxon>Ovalentaria</taxon>
        <taxon>Atherinomorphae</taxon>
        <taxon>Cyprinodontiformes</taxon>
        <taxon>Poeciliidae</taxon>
        <taxon>Poeciliinae</taxon>
        <taxon>Poecilia</taxon>
    </lineage>
</organism>
<evidence type="ECO:0000313" key="6">
    <source>
        <dbReference type="Ensembl" id="ENSPLAP00000017412.1"/>
    </source>
</evidence>
<evidence type="ECO:0000313" key="7">
    <source>
        <dbReference type="Proteomes" id="UP000261500"/>
    </source>
</evidence>
<evidence type="ECO:0000256" key="2">
    <source>
        <dbReference type="SAM" id="Phobius"/>
    </source>
</evidence>
<reference evidence="6" key="2">
    <citation type="submission" date="2025-09" db="UniProtKB">
        <authorList>
            <consortium name="Ensembl"/>
        </authorList>
    </citation>
    <scope>IDENTIFICATION</scope>
</reference>
<feature type="transmembrane region" description="Helical" evidence="2">
    <location>
        <begin position="275"/>
        <end position="298"/>
    </location>
</feature>
<evidence type="ECO:0000256" key="3">
    <source>
        <dbReference type="SAM" id="SignalP"/>
    </source>
</evidence>
<dbReference type="AlphaFoldDB" id="A0A3B3UXJ6"/>
<dbReference type="Pfam" id="PF05510">
    <property type="entry name" value="Sarcoglycan_2"/>
    <property type="match status" value="1"/>
</dbReference>
<keyword evidence="7" id="KW-1185">Reference proteome</keyword>
<keyword evidence="2" id="KW-0812">Transmembrane</keyword>
<dbReference type="Pfam" id="PF20989">
    <property type="entry name" value="Sarcoglycan_2_C"/>
    <property type="match status" value="1"/>
</dbReference>
<dbReference type="Ensembl" id="ENSPLAT00000026637.1">
    <property type="protein sequence ID" value="ENSPLAP00000017412.1"/>
    <property type="gene ID" value="ENSPLAG00000021878.1"/>
</dbReference>
<dbReference type="PANTHER" id="PTHR10132">
    <property type="entry name" value="ALPHA-/EPSILON-SARCOGLYCAN FAMILY MEMBER"/>
    <property type="match status" value="1"/>
</dbReference>
<evidence type="ECO:0000259" key="5">
    <source>
        <dbReference type="Pfam" id="PF20989"/>
    </source>
</evidence>
<feature type="domain" description="Sarcoglycan alpha/epsilon second" evidence="5">
    <location>
        <begin position="115"/>
        <end position="234"/>
    </location>
</feature>
<feature type="signal peptide" evidence="3">
    <location>
        <begin position="1"/>
        <end position="15"/>
    </location>
</feature>
<reference evidence="6" key="1">
    <citation type="submission" date="2025-08" db="UniProtKB">
        <authorList>
            <consortium name="Ensembl"/>
        </authorList>
    </citation>
    <scope>IDENTIFICATION</scope>
</reference>
<dbReference type="GeneTree" id="ENSGT00390000005672"/>
<keyword evidence="2" id="KW-0472">Membrane</keyword>